<evidence type="ECO:0000256" key="1">
    <source>
        <dbReference type="SAM" id="SignalP"/>
    </source>
</evidence>
<evidence type="ECO:0000313" key="4">
    <source>
        <dbReference type="Proteomes" id="UP001338309"/>
    </source>
</evidence>
<organism evidence="3 4">
    <name type="scientific">Algoriphagus confluentis</name>
    <dbReference type="NCBI Taxonomy" id="1697556"/>
    <lineage>
        <taxon>Bacteria</taxon>
        <taxon>Pseudomonadati</taxon>
        <taxon>Bacteroidota</taxon>
        <taxon>Cytophagia</taxon>
        <taxon>Cytophagales</taxon>
        <taxon>Cyclobacteriaceae</taxon>
        <taxon>Algoriphagus</taxon>
    </lineage>
</organism>
<feature type="signal peptide" evidence="1">
    <location>
        <begin position="1"/>
        <end position="20"/>
    </location>
</feature>
<reference evidence="3 4" key="1">
    <citation type="submission" date="2023-08" db="EMBL/GenBank/DDBJ databases">
        <title>Draft genome sequence of Algoriphagus confluentis.</title>
        <authorList>
            <person name="Takatani N."/>
            <person name="Hosokawa M."/>
            <person name="Sawabe T."/>
        </authorList>
    </citation>
    <scope>NUCLEOTIDE SEQUENCE [LARGE SCALE GENOMIC DNA]</scope>
    <source>
        <strain evidence="3 4">NBRC 111222</strain>
    </source>
</reference>
<protein>
    <recommendedName>
        <fullName evidence="2">DUF4397 domain-containing protein</fullName>
    </recommendedName>
</protein>
<dbReference type="PROSITE" id="PS51257">
    <property type="entry name" value="PROKAR_LIPOPROTEIN"/>
    <property type="match status" value="1"/>
</dbReference>
<feature type="chain" id="PRO_5045600247" description="DUF4397 domain-containing protein" evidence="1">
    <location>
        <begin position="21"/>
        <end position="233"/>
    </location>
</feature>
<accession>A0ABQ6PIZ7</accession>
<dbReference type="Pfam" id="PF14344">
    <property type="entry name" value="DUF4397"/>
    <property type="match status" value="1"/>
</dbReference>
<gene>
    <name evidence="3" type="ORF">Aconfl_04930</name>
</gene>
<evidence type="ECO:0000259" key="2">
    <source>
        <dbReference type="Pfam" id="PF14344"/>
    </source>
</evidence>
<feature type="domain" description="DUF4397" evidence="2">
    <location>
        <begin position="35"/>
        <end position="149"/>
    </location>
</feature>
<dbReference type="EMBL" id="BTPD01000001">
    <property type="protein sequence ID" value="GMQ27851.1"/>
    <property type="molecule type" value="Genomic_DNA"/>
</dbReference>
<dbReference type="InterPro" id="IPR025510">
    <property type="entry name" value="DUF4397"/>
</dbReference>
<comment type="caution">
    <text evidence="3">The sequence shown here is derived from an EMBL/GenBank/DDBJ whole genome shotgun (WGS) entry which is preliminary data.</text>
</comment>
<proteinExistence type="predicted"/>
<name>A0ABQ6PIZ7_9BACT</name>
<keyword evidence="1" id="KW-0732">Signal</keyword>
<dbReference type="Proteomes" id="UP001338309">
    <property type="component" value="Unassembled WGS sequence"/>
</dbReference>
<dbReference type="RefSeq" id="WP_338222649.1">
    <property type="nucleotide sequence ID" value="NZ_BTPD01000001.1"/>
</dbReference>
<evidence type="ECO:0000313" key="3">
    <source>
        <dbReference type="EMBL" id="GMQ27851.1"/>
    </source>
</evidence>
<sequence>MRVAKSILSALALGGTLLMSSCFDNLENTPLPPTAYVSIYQGSPDAPAMDIFANSNRVNRDPMEFTQVLGYSPFFPGVRDFRFAAVNSASSLLEKEVDLKADSVYSLFIINETVNLDAFLVKDIWEEPSASQAQLRLVHLSPDTESVDLLANEASTPLLEEASYKEVSDYLELSPGNTVLKIRSSQTGETLLTSGTLDLKGNRVYTLVIRGLSSEASGPKKLDIQLITNYIAY</sequence>
<keyword evidence="4" id="KW-1185">Reference proteome</keyword>